<evidence type="ECO:0000256" key="1">
    <source>
        <dbReference type="SAM" id="Phobius"/>
    </source>
</evidence>
<name>A0A0M0L7R8_9BACI</name>
<sequence>MERMLFWKRMLTIVFIIGYVLVVFFNLVSSDSAGEKATRIIIFTIGMPIMFFILYKVGSAVIKRT</sequence>
<evidence type="ECO:0000313" key="2">
    <source>
        <dbReference type="EMBL" id="KOO47069.1"/>
    </source>
</evidence>
<organism evidence="2 3">
    <name type="scientific">Priestia koreensis</name>
    <dbReference type="NCBI Taxonomy" id="284581"/>
    <lineage>
        <taxon>Bacteria</taxon>
        <taxon>Bacillati</taxon>
        <taxon>Bacillota</taxon>
        <taxon>Bacilli</taxon>
        <taxon>Bacillales</taxon>
        <taxon>Bacillaceae</taxon>
        <taxon>Priestia</taxon>
    </lineage>
</organism>
<proteinExistence type="predicted"/>
<keyword evidence="1" id="KW-0812">Transmembrane</keyword>
<keyword evidence="3" id="KW-1185">Reference proteome</keyword>
<reference evidence="3" key="1">
    <citation type="submission" date="2015-08" db="EMBL/GenBank/DDBJ databases">
        <title>Fjat-14210 dsm16467.</title>
        <authorList>
            <person name="Liu B."/>
            <person name="Wang J."/>
            <person name="Zhu Y."/>
            <person name="Liu G."/>
            <person name="Chen Q."/>
            <person name="Chen Z."/>
            <person name="Lan J."/>
            <person name="Che J."/>
            <person name="Ge C."/>
            <person name="Shi H."/>
            <person name="Pan Z."/>
            <person name="Liu X."/>
        </authorList>
    </citation>
    <scope>NUCLEOTIDE SEQUENCE [LARGE SCALE GENOMIC DNA]</scope>
    <source>
        <strain evidence="3">DSM 16467</strain>
    </source>
</reference>
<keyword evidence="1" id="KW-1133">Transmembrane helix</keyword>
<gene>
    <name evidence="2" type="ORF">AMD01_06840</name>
</gene>
<dbReference type="RefSeq" id="WP_053400655.1">
    <property type="nucleotide sequence ID" value="NZ_LILC01000010.1"/>
</dbReference>
<dbReference type="Proteomes" id="UP000037558">
    <property type="component" value="Unassembled WGS sequence"/>
</dbReference>
<dbReference type="EMBL" id="LILC01000010">
    <property type="protein sequence ID" value="KOO47069.1"/>
    <property type="molecule type" value="Genomic_DNA"/>
</dbReference>
<feature type="transmembrane region" description="Helical" evidence="1">
    <location>
        <begin position="40"/>
        <end position="62"/>
    </location>
</feature>
<keyword evidence="1" id="KW-0472">Membrane</keyword>
<evidence type="ECO:0000313" key="3">
    <source>
        <dbReference type="Proteomes" id="UP000037558"/>
    </source>
</evidence>
<protein>
    <submittedName>
        <fullName evidence="2">Uncharacterized protein</fullName>
    </submittedName>
</protein>
<dbReference type="PATRIC" id="fig|284581.3.peg.1248"/>
<comment type="caution">
    <text evidence="2">The sequence shown here is derived from an EMBL/GenBank/DDBJ whole genome shotgun (WGS) entry which is preliminary data.</text>
</comment>
<dbReference type="AlphaFoldDB" id="A0A0M0L7R8"/>
<accession>A0A0M0L7R8</accession>